<protein>
    <recommendedName>
        <fullName evidence="4">Prepilin-type cleavage methylation protein</fullName>
    </recommendedName>
</protein>
<name>A0A0R1P023_9LACO</name>
<evidence type="ECO:0000256" key="1">
    <source>
        <dbReference type="SAM" id="Phobius"/>
    </source>
</evidence>
<keyword evidence="1" id="KW-1133">Transmembrane helix</keyword>
<gene>
    <name evidence="2" type="ORF">FC98_GL000004</name>
</gene>
<accession>A0A0R1P023</accession>
<dbReference type="EMBL" id="AZEB01000001">
    <property type="protein sequence ID" value="KRL23282.1"/>
    <property type="molecule type" value="Genomic_DNA"/>
</dbReference>
<sequence>MKKRSNDNHFKKRSGYLLIESLVSLLICVLAVWTITVMINYMGRAKNKQVIAFYEYIQLLESSRYQFQIRGIHSRDVKLYSSETQKIYHMQQYDDMIRITGAKLGHVRLLSTIKNVNWSYDRRCLKTIVTFENGQRCLAYSDLSTK</sequence>
<comment type="caution">
    <text evidence="2">The sequence shown here is derived from an EMBL/GenBank/DDBJ whole genome shotgun (WGS) entry which is preliminary data.</text>
</comment>
<keyword evidence="1" id="KW-0472">Membrane</keyword>
<dbReference type="Pfam" id="PF15980">
    <property type="entry name" value="ComGF"/>
    <property type="match status" value="1"/>
</dbReference>
<dbReference type="RefSeq" id="WP_008857944.1">
    <property type="nucleotide sequence ID" value="NZ_AZEB01000001.1"/>
</dbReference>
<evidence type="ECO:0008006" key="4">
    <source>
        <dbReference type="Google" id="ProtNLM"/>
    </source>
</evidence>
<reference evidence="2 3" key="1">
    <citation type="journal article" date="2015" name="Genome Announc.">
        <title>Expanding the biotechnology potential of lactobacilli through comparative genomics of 213 strains and associated genera.</title>
        <authorList>
            <person name="Sun Z."/>
            <person name="Harris H.M."/>
            <person name="McCann A."/>
            <person name="Guo C."/>
            <person name="Argimon S."/>
            <person name="Zhang W."/>
            <person name="Yang X."/>
            <person name="Jeffery I.B."/>
            <person name="Cooney J.C."/>
            <person name="Kagawa T.F."/>
            <person name="Liu W."/>
            <person name="Song Y."/>
            <person name="Salvetti E."/>
            <person name="Wrobel A."/>
            <person name="Rasinkangas P."/>
            <person name="Parkhill J."/>
            <person name="Rea M.C."/>
            <person name="O'Sullivan O."/>
            <person name="Ritari J."/>
            <person name="Douillard F.P."/>
            <person name="Paul Ross R."/>
            <person name="Yang R."/>
            <person name="Briner A.E."/>
            <person name="Felis G.E."/>
            <person name="de Vos W.M."/>
            <person name="Barrangou R."/>
            <person name="Klaenhammer T.R."/>
            <person name="Caufield P.W."/>
            <person name="Cui Y."/>
            <person name="Zhang H."/>
            <person name="O'Toole P.W."/>
        </authorList>
    </citation>
    <scope>NUCLEOTIDE SEQUENCE [LARGE SCALE GENOMIC DNA]</scope>
    <source>
        <strain evidence="2 3">DSM 19906</strain>
    </source>
</reference>
<dbReference type="PATRIC" id="fig|1423766.4.peg.3"/>
<dbReference type="InterPro" id="IPR016977">
    <property type="entry name" value="ComGF"/>
</dbReference>
<evidence type="ECO:0000313" key="2">
    <source>
        <dbReference type="EMBL" id="KRL23282.1"/>
    </source>
</evidence>
<dbReference type="AlphaFoldDB" id="A0A0R1P023"/>
<keyword evidence="1" id="KW-0812">Transmembrane</keyword>
<evidence type="ECO:0000313" key="3">
    <source>
        <dbReference type="Proteomes" id="UP000051439"/>
    </source>
</evidence>
<proteinExistence type="predicted"/>
<keyword evidence="3" id="KW-1185">Reference proteome</keyword>
<organism evidence="2 3">
    <name type="scientific">Lentilactobacillus kisonensis DSM 19906 = JCM 15041</name>
    <dbReference type="NCBI Taxonomy" id="1423766"/>
    <lineage>
        <taxon>Bacteria</taxon>
        <taxon>Bacillati</taxon>
        <taxon>Bacillota</taxon>
        <taxon>Bacilli</taxon>
        <taxon>Lactobacillales</taxon>
        <taxon>Lactobacillaceae</taxon>
        <taxon>Lentilactobacillus</taxon>
    </lineage>
</organism>
<feature type="transmembrane region" description="Helical" evidence="1">
    <location>
        <begin position="21"/>
        <end position="43"/>
    </location>
</feature>
<dbReference type="Proteomes" id="UP000051439">
    <property type="component" value="Unassembled WGS sequence"/>
</dbReference>